<reference evidence="4" key="1">
    <citation type="submission" date="2016-06" db="UniProtKB">
        <authorList>
            <consortium name="WormBaseParasite"/>
        </authorList>
    </citation>
    <scope>IDENTIFICATION</scope>
</reference>
<evidence type="ECO:0000259" key="1">
    <source>
        <dbReference type="Pfam" id="PF20723"/>
    </source>
</evidence>
<dbReference type="Pfam" id="PF20723">
    <property type="entry name" value="Pellino_RING"/>
    <property type="match status" value="1"/>
</dbReference>
<keyword evidence="3" id="KW-1185">Reference proteome</keyword>
<evidence type="ECO:0000313" key="4">
    <source>
        <dbReference type="WBParaSite" id="ECPE_0000424001-mRNA-1"/>
    </source>
</evidence>
<dbReference type="InterPro" id="IPR048335">
    <property type="entry name" value="Pellino_RING"/>
</dbReference>
<protein>
    <submittedName>
        <fullName evidence="4">DNA topoisomerase</fullName>
    </submittedName>
</protein>
<dbReference type="WBParaSite" id="ECPE_0000424001-mRNA-1">
    <property type="protein sequence ID" value="ECPE_0000424001-mRNA-1"/>
    <property type="gene ID" value="ECPE_0000424001"/>
</dbReference>
<sequence>MVSYTPAFFLKTRCSPFCISRYLLATGSDLVRTCPMCRQPSLFVPLRMGLEPAFYVDRRFPTHCFNPCGHMASEKTCL</sequence>
<dbReference type="EMBL" id="UZAN01041107">
    <property type="protein sequence ID" value="VDP71992.1"/>
    <property type="molecule type" value="Genomic_DNA"/>
</dbReference>
<dbReference type="PANTHER" id="PTHR12098:SF2">
    <property type="entry name" value="PROTEIN PELLINO"/>
    <property type="match status" value="1"/>
</dbReference>
<feature type="domain" description="Pellino RING" evidence="1">
    <location>
        <begin position="29"/>
        <end position="77"/>
    </location>
</feature>
<reference evidence="2 3" key="2">
    <citation type="submission" date="2018-11" db="EMBL/GenBank/DDBJ databases">
        <authorList>
            <consortium name="Pathogen Informatics"/>
        </authorList>
    </citation>
    <scope>NUCLEOTIDE SEQUENCE [LARGE SCALE GENOMIC DNA]</scope>
    <source>
        <strain evidence="2 3">Egypt</strain>
    </source>
</reference>
<accession>A0A183AB97</accession>
<dbReference type="GO" id="GO:0061630">
    <property type="term" value="F:ubiquitin protein ligase activity"/>
    <property type="evidence" value="ECO:0007669"/>
    <property type="project" value="InterPro"/>
</dbReference>
<proteinExistence type="predicted"/>
<organism evidence="4">
    <name type="scientific">Echinostoma caproni</name>
    <dbReference type="NCBI Taxonomy" id="27848"/>
    <lineage>
        <taxon>Eukaryota</taxon>
        <taxon>Metazoa</taxon>
        <taxon>Spiralia</taxon>
        <taxon>Lophotrochozoa</taxon>
        <taxon>Platyhelminthes</taxon>
        <taxon>Trematoda</taxon>
        <taxon>Digenea</taxon>
        <taxon>Plagiorchiida</taxon>
        <taxon>Echinostomata</taxon>
        <taxon>Echinostomatoidea</taxon>
        <taxon>Echinostomatidae</taxon>
        <taxon>Echinostoma</taxon>
    </lineage>
</organism>
<dbReference type="AlphaFoldDB" id="A0A183AB97"/>
<dbReference type="GO" id="GO:0000209">
    <property type="term" value="P:protein polyubiquitination"/>
    <property type="evidence" value="ECO:0007669"/>
    <property type="project" value="InterPro"/>
</dbReference>
<name>A0A183AB97_9TREM</name>
<evidence type="ECO:0000313" key="2">
    <source>
        <dbReference type="EMBL" id="VDP71992.1"/>
    </source>
</evidence>
<dbReference type="OrthoDB" id="8801906at2759"/>
<dbReference type="InterPro" id="IPR006800">
    <property type="entry name" value="Pellino_fam"/>
</dbReference>
<gene>
    <name evidence="2" type="ORF">ECPE_LOCUS4232</name>
</gene>
<dbReference type="GO" id="GO:0008592">
    <property type="term" value="P:regulation of Toll signaling pathway"/>
    <property type="evidence" value="ECO:0007669"/>
    <property type="project" value="InterPro"/>
</dbReference>
<evidence type="ECO:0000313" key="3">
    <source>
        <dbReference type="Proteomes" id="UP000272942"/>
    </source>
</evidence>
<dbReference type="Proteomes" id="UP000272942">
    <property type="component" value="Unassembled WGS sequence"/>
</dbReference>
<dbReference type="PANTHER" id="PTHR12098">
    <property type="entry name" value="E3 UBIQUITIN-PROTEIN LIGASE PELLINO-RELATED"/>
    <property type="match status" value="1"/>
</dbReference>